<evidence type="ECO:0000313" key="1">
    <source>
        <dbReference type="EMBL" id="GAA0579539.1"/>
    </source>
</evidence>
<dbReference type="Proteomes" id="UP000549343">
    <property type="component" value="Unassembled WGS sequence"/>
</dbReference>
<evidence type="ECO:0000313" key="3">
    <source>
        <dbReference type="Proteomes" id="UP000549343"/>
    </source>
</evidence>
<dbReference type="Pfam" id="PF04199">
    <property type="entry name" value="Cyclase"/>
    <property type="match status" value="1"/>
</dbReference>
<dbReference type="Proteomes" id="UP001501427">
    <property type="component" value="Unassembled WGS sequence"/>
</dbReference>
<dbReference type="Gene3D" id="3.50.30.50">
    <property type="entry name" value="Putative cyclase"/>
    <property type="match status" value="1"/>
</dbReference>
<dbReference type="RefSeq" id="WP_184880236.1">
    <property type="nucleotide sequence ID" value="NZ_BAAAHD010000047.1"/>
</dbReference>
<reference evidence="2 3" key="3">
    <citation type="submission" date="2020-08" db="EMBL/GenBank/DDBJ databases">
        <title>Sequencing the genomes of 1000 actinobacteria strains.</title>
        <authorList>
            <person name="Klenk H.-P."/>
        </authorList>
    </citation>
    <scope>NUCLEOTIDE SEQUENCE [LARGE SCALE GENOMIC DNA]</scope>
    <source>
        <strain evidence="2 3">DSM 44772</strain>
    </source>
</reference>
<organism evidence="2 3">
    <name type="scientific">Actinomadura livida</name>
    <dbReference type="NCBI Taxonomy" id="79909"/>
    <lineage>
        <taxon>Bacteria</taxon>
        <taxon>Bacillati</taxon>
        <taxon>Actinomycetota</taxon>
        <taxon>Actinomycetes</taxon>
        <taxon>Streptosporangiales</taxon>
        <taxon>Thermomonosporaceae</taxon>
        <taxon>Actinomadura</taxon>
    </lineage>
</organism>
<dbReference type="EMBL" id="BAAAHD010000047">
    <property type="protein sequence ID" value="GAA0579539.1"/>
    <property type="molecule type" value="Genomic_DNA"/>
</dbReference>
<protein>
    <submittedName>
        <fullName evidence="1">Cyclase family protein</fullName>
    </submittedName>
    <submittedName>
        <fullName evidence="2">Kynurenine formamidase</fullName>
    </submittedName>
</protein>
<dbReference type="EMBL" id="JACHMV010000001">
    <property type="protein sequence ID" value="MBB4772649.1"/>
    <property type="molecule type" value="Genomic_DNA"/>
</dbReference>
<dbReference type="PANTHER" id="PTHR34861:SF10">
    <property type="entry name" value="CYCLASE"/>
    <property type="match status" value="1"/>
</dbReference>
<comment type="caution">
    <text evidence="2">The sequence shown here is derived from an EMBL/GenBank/DDBJ whole genome shotgun (WGS) entry which is preliminary data.</text>
</comment>
<dbReference type="SUPFAM" id="SSF102198">
    <property type="entry name" value="Putative cyclase"/>
    <property type="match status" value="1"/>
</dbReference>
<reference evidence="1" key="1">
    <citation type="journal article" date="2014" name="Int. J. Syst. Evol. Microbiol.">
        <title>Complete genome of a new Firmicutes species belonging to the dominant human colonic microbiota ('Ruminococcus bicirculans') reveals two chromosomes and a selective capacity to utilize plant glucans.</title>
        <authorList>
            <consortium name="NISC Comparative Sequencing Program"/>
            <person name="Wegmann U."/>
            <person name="Louis P."/>
            <person name="Goesmann A."/>
            <person name="Henrissat B."/>
            <person name="Duncan S.H."/>
            <person name="Flint H.J."/>
        </authorList>
    </citation>
    <scope>NUCLEOTIDE SEQUENCE</scope>
    <source>
        <strain evidence="1">JCM 10667</strain>
    </source>
</reference>
<gene>
    <name evidence="2" type="ORF">F4557_001067</name>
    <name evidence="1" type="ORF">GCM10009546_47470</name>
</gene>
<accession>A0A7W7I906</accession>
<sequence length="274" mass="28404">MTARPTDPLLAAIAGGVRLIELGHPFFTGMPCSPNHPGFRMTLIRRHGDMKRLDGGSAANEIIVTGGHVGTHIDALSHVSHDGLLHGGADAAEAQLGGEFTVHGAENLPGLLRRGVLLDVAAVHGVETLPPGYGVTADDLDRAAERAGTEPGAGEVALIRTGWARLFGDATAYLGRESGVPGATSEAALWLAERGVVATGADTTAYERIRPGAGHAVLPVHRVLLVESGVFIIEHLNLEELAEAGLHEFAFLLAPLRIRGGTGSPVRPLAAVTA</sequence>
<dbReference type="InterPro" id="IPR007325">
    <property type="entry name" value="KFase/CYL"/>
</dbReference>
<dbReference type="AlphaFoldDB" id="A0A7W7I906"/>
<reference evidence="4" key="2">
    <citation type="journal article" date="2019" name="Int. J. Syst. Evol. Microbiol.">
        <title>The Global Catalogue of Microorganisms (GCM) 10K type strain sequencing project: providing services to taxonomists for standard genome sequencing and annotation.</title>
        <authorList>
            <consortium name="The Broad Institute Genomics Platform"/>
            <consortium name="The Broad Institute Genome Sequencing Center for Infectious Disease"/>
            <person name="Wu L."/>
            <person name="Ma J."/>
        </authorList>
    </citation>
    <scope>NUCLEOTIDE SEQUENCE [LARGE SCALE GENOMIC DNA]</scope>
    <source>
        <strain evidence="4">JCM 10667</strain>
    </source>
</reference>
<dbReference type="GO" id="GO:0019441">
    <property type="term" value="P:L-tryptophan catabolic process to kynurenine"/>
    <property type="evidence" value="ECO:0007669"/>
    <property type="project" value="InterPro"/>
</dbReference>
<name>A0A7W7I906_9ACTN</name>
<dbReference type="InterPro" id="IPR037175">
    <property type="entry name" value="KFase_sf"/>
</dbReference>
<dbReference type="PANTHER" id="PTHR34861">
    <property type="match status" value="1"/>
</dbReference>
<dbReference type="GO" id="GO:0004061">
    <property type="term" value="F:arylformamidase activity"/>
    <property type="evidence" value="ECO:0007669"/>
    <property type="project" value="InterPro"/>
</dbReference>
<proteinExistence type="predicted"/>
<evidence type="ECO:0000313" key="4">
    <source>
        <dbReference type="Proteomes" id="UP001501427"/>
    </source>
</evidence>
<evidence type="ECO:0000313" key="2">
    <source>
        <dbReference type="EMBL" id="MBB4772649.1"/>
    </source>
</evidence>
<keyword evidence="4" id="KW-1185">Reference proteome</keyword>
<reference evidence="1" key="4">
    <citation type="submission" date="2023-12" db="EMBL/GenBank/DDBJ databases">
        <authorList>
            <person name="Sun Q."/>
            <person name="Inoue M."/>
        </authorList>
    </citation>
    <scope>NUCLEOTIDE SEQUENCE</scope>
    <source>
        <strain evidence="1">JCM 10667</strain>
    </source>
</reference>